<accession>A0A835N017</accession>
<keyword evidence="5" id="KW-0067">ATP-binding</keyword>
<evidence type="ECO:0000256" key="1">
    <source>
        <dbReference type="ARBA" id="ARBA00022527"/>
    </source>
</evidence>
<evidence type="ECO:0000256" key="3">
    <source>
        <dbReference type="ARBA" id="ARBA00022741"/>
    </source>
</evidence>
<dbReference type="Pfam" id="PF11883">
    <property type="entry name" value="DUF3403"/>
    <property type="match status" value="1"/>
</dbReference>
<dbReference type="PANTHER" id="PTHR27002">
    <property type="entry name" value="RECEPTOR-LIKE SERINE/THREONINE-PROTEIN KINASE SD1-8"/>
    <property type="match status" value="1"/>
</dbReference>
<dbReference type="PANTHER" id="PTHR27002:SF181">
    <property type="entry name" value="RECEPTOR-LIKE SERINE_THREONINE-PROTEIN KINASE"/>
    <property type="match status" value="1"/>
</dbReference>
<reference evidence="7 8" key="1">
    <citation type="submission" date="2020-10" db="EMBL/GenBank/DDBJ databases">
        <title>Plant Genome Project.</title>
        <authorList>
            <person name="Zhang R.-G."/>
        </authorList>
    </citation>
    <scope>NUCLEOTIDE SEQUENCE [LARGE SCALE GENOMIC DNA]</scope>
    <source>
        <strain evidence="7">FAFU-HL-1</strain>
        <tissue evidence="7">Leaf</tissue>
    </source>
</reference>
<keyword evidence="4" id="KW-0418">Kinase</keyword>
<keyword evidence="2" id="KW-0808">Transferase</keyword>
<comment type="caution">
    <text evidence="7">The sequence shown here is derived from an EMBL/GenBank/DDBJ whole genome shotgun (WGS) entry which is preliminary data.</text>
</comment>
<proteinExistence type="predicted"/>
<evidence type="ECO:0000256" key="2">
    <source>
        <dbReference type="ARBA" id="ARBA00022679"/>
    </source>
</evidence>
<dbReference type="OrthoDB" id="1724848at2759"/>
<feature type="domain" description="S-locus receptor kinase C-terminal" evidence="6">
    <location>
        <begin position="44"/>
        <end position="92"/>
    </location>
</feature>
<dbReference type="Proteomes" id="UP000657918">
    <property type="component" value="Chromosome 4"/>
</dbReference>
<dbReference type="GO" id="GO:0005886">
    <property type="term" value="C:plasma membrane"/>
    <property type="evidence" value="ECO:0007669"/>
    <property type="project" value="TreeGrafter"/>
</dbReference>
<keyword evidence="3" id="KW-0547">Nucleotide-binding</keyword>
<gene>
    <name evidence="7" type="ORF">SADUNF_Sadunf04G0014900</name>
</gene>
<keyword evidence="1" id="KW-0723">Serine/threonine-protein kinase</keyword>
<evidence type="ECO:0000313" key="8">
    <source>
        <dbReference type="Proteomes" id="UP000657918"/>
    </source>
</evidence>
<organism evidence="7 8">
    <name type="scientific">Salix dunnii</name>
    <dbReference type="NCBI Taxonomy" id="1413687"/>
    <lineage>
        <taxon>Eukaryota</taxon>
        <taxon>Viridiplantae</taxon>
        <taxon>Streptophyta</taxon>
        <taxon>Embryophyta</taxon>
        <taxon>Tracheophyta</taxon>
        <taxon>Spermatophyta</taxon>
        <taxon>Magnoliopsida</taxon>
        <taxon>eudicotyledons</taxon>
        <taxon>Gunneridae</taxon>
        <taxon>Pentapetalae</taxon>
        <taxon>rosids</taxon>
        <taxon>fabids</taxon>
        <taxon>Malpighiales</taxon>
        <taxon>Salicaceae</taxon>
        <taxon>Saliceae</taxon>
        <taxon>Salix</taxon>
    </lineage>
</organism>
<evidence type="ECO:0000256" key="5">
    <source>
        <dbReference type="ARBA" id="ARBA00022840"/>
    </source>
</evidence>
<evidence type="ECO:0000259" key="6">
    <source>
        <dbReference type="Pfam" id="PF11883"/>
    </source>
</evidence>
<dbReference type="GO" id="GO:0005524">
    <property type="term" value="F:ATP binding"/>
    <property type="evidence" value="ECO:0007669"/>
    <property type="project" value="UniProtKB-KW"/>
</dbReference>
<sequence length="92" mass="10306">MDALMEKPADTSELLRSIHVGLLFVQQQPEDRPTMPSVMLMLDSENPALPQPNQPGFYTERYSTETDSSLTGTFRTSYTTLNDATITTLHGR</sequence>
<protein>
    <recommendedName>
        <fullName evidence="6">S-locus receptor kinase C-terminal domain-containing protein</fullName>
    </recommendedName>
</protein>
<dbReference type="EMBL" id="JADGMS010000004">
    <property type="protein sequence ID" value="KAF9683450.1"/>
    <property type="molecule type" value="Genomic_DNA"/>
</dbReference>
<evidence type="ECO:0000256" key="4">
    <source>
        <dbReference type="ARBA" id="ARBA00022777"/>
    </source>
</evidence>
<dbReference type="InterPro" id="IPR021820">
    <property type="entry name" value="S-locus_recpt_kinase_C"/>
</dbReference>
<dbReference type="GO" id="GO:0004674">
    <property type="term" value="F:protein serine/threonine kinase activity"/>
    <property type="evidence" value="ECO:0007669"/>
    <property type="project" value="UniProtKB-KW"/>
</dbReference>
<evidence type="ECO:0000313" key="7">
    <source>
        <dbReference type="EMBL" id="KAF9683450.1"/>
    </source>
</evidence>
<name>A0A835N017_9ROSI</name>
<keyword evidence="8" id="KW-1185">Reference proteome</keyword>
<dbReference type="AlphaFoldDB" id="A0A835N017"/>